<keyword evidence="1" id="KW-0472">Membrane</keyword>
<proteinExistence type="predicted"/>
<keyword evidence="4" id="KW-1185">Reference proteome</keyword>
<keyword evidence="1" id="KW-0812">Transmembrane</keyword>
<gene>
    <name evidence="3" type="ORF">FRZ44_12870</name>
</gene>
<evidence type="ECO:0000256" key="1">
    <source>
        <dbReference type="SAM" id="Phobius"/>
    </source>
</evidence>
<dbReference type="OrthoDB" id="9808689at2"/>
<dbReference type="AlphaFoldDB" id="A0A5J6MFZ2"/>
<dbReference type="RefSeq" id="WP_151176404.1">
    <property type="nucleotide sequence ID" value="NZ_CP042906.1"/>
</dbReference>
<accession>A0A5J6MFZ2</accession>
<dbReference type="Pfam" id="PF02470">
    <property type="entry name" value="MlaD"/>
    <property type="match status" value="1"/>
</dbReference>
<feature type="transmembrane region" description="Helical" evidence="1">
    <location>
        <begin position="6"/>
        <end position="28"/>
    </location>
</feature>
<reference evidence="3 4" key="1">
    <citation type="submission" date="2019-08" db="EMBL/GenBank/DDBJ databases">
        <title>Hyperibacter terrae gen. nov., sp. nov. and Hyperibacter viscosus sp. nov., two new members in the family Rhodospirillaceae isolated from the rhizosphere of Hypericum perforatum.</title>
        <authorList>
            <person name="Noviana Z."/>
        </authorList>
    </citation>
    <scope>NUCLEOTIDE SEQUENCE [LARGE SCALE GENOMIC DNA]</scope>
    <source>
        <strain evidence="3 4">R5913</strain>
    </source>
</reference>
<keyword evidence="1" id="KW-1133">Transmembrane helix</keyword>
<sequence length="317" mass="34325">METRAHHLAVGIFVLVLIAALAGFVIWISKFNGREDFAYYTVRFSEDVTGLSVDGPVRYRGVTVGRVTDIRIDPDNPIFVRITIQVSPDTPVVTDTVASLEAQGITGVLYVLLKGGTQGAARMKVTDLTPYPEIPSAPGKFEALLASAPELLKHATDLVDRVTLMFSDQNQKAIADTLNNLQGISATFDDPKNGVGPALDSISDAAISIDAMSEQVRTLAANLDKQVGGLAGASQKTLDDLHKLTTSFEGAADEIHALVAENRRPLNDFAQSGLYELTQMASEMRTLIATLTRISTQFERDPARFLFGDRQKGFEAQ</sequence>
<feature type="domain" description="Mce/MlaD" evidence="2">
    <location>
        <begin position="40"/>
        <end position="114"/>
    </location>
</feature>
<organism evidence="3 4">
    <name type="scientific">Hypericibacter terrae</name>
    <dbReference type="NCBI Taxonomy" id="2602015"/>
    <lineage>
        <taxon>Bacteria</taxon>
        <taxon>Pseudomonadati</taxon>
        <taxon>Pseudomonadota</taxon>
        <taxon>Alphaproteobacteria</taxon>
        <taxon>Rhodospirillales</taxon>
        <taxon>Dongiaceae</taxon>
        <taxon>Hypericibacter</taxon>
    </lineage>
</organism>
<protein>
    <recommendedName>
        <fullName evidence="2">Mce/MlaD domain-containing protein</fullName>
    </recommendedName>
</protein>
<evidence type="ECO:0000313" key="3">
    <source>
        <dbReference type="EMBL" id="QEX15997.1"/>
    </source>
</evidence>
<evidence type="ECO:0000259" key="2">
    <source>
        <dbReference type="Pfam" id="PF02470"/>
    </source>
</evidence>
<dbReference type="InterPro" id="IPR003399">
    <property type="entry name" value="Mce/MlaD"/>
</dbReference>
<name>A0A5J6MFZ2_9PROT</name>
<dbReference type="KEGG" id="htq:FRZ44_12870"/>
<dbReference type="Proteomes" id="UP000326202">
    <property type="component" value="Chromosome"/>
</dbReference>
<evidence type="ECO:0000313" key="4">
    <source>
        <dbReference type="Proteomes" id="UP000326202"/>
    </source>
</evidence>
<dbReference type="EMBL" id="CP042906">
    <property type="protein sequence ID" value="QEX15997.1"/>
    <property type="molecule type" value="Genomic_DNA"/>
</dbReference>
<dbReference type="PANTHER" id="PTHR36698:SF2">
    <property type="entry name" value="MCE_MLAD DOMAIN-CONTAINING PROTEIN"/>
    <property type="match status" value="1"/>
</dbReference>
<dbReference type="PANTHER" id="PTHR36698">
    <property type="entry name" value="BLL5892 PROTEIN"/>
    <property type="match status" value="1"/>
</dbReference>